<gene>
    <name evidence="3" type="ORF">V6N11_000264</name>
</gene>
<evidence type="ECO:0000256" key="1">
    <source>
        <dbReference type="SAM" id="MobiDB-lite"/>
    </source>
</evidence>
<keyword evidence="2" id="KW-0812">Transmembrane</keyword>
<keyword evidence="4" id="KW-1185">Reference proteome</keyword>
<evidence type="ECO:0000313" key="3">
    <source>
        <dbReference type="EMBL" id="KAK8486776.1"/>
    </source>
</evidence>
<dbReference type="Proteomes" id="UP001396334">
    <property type="component" value="Unassembled WGS sequence"/>
</dbReference>
<proteinExistence type="predicted"/>
<feature type="transmembrane region" description="Helical" evidence="2">
    <location>
        <begin position="41"/>
        <end position="64"/>
    </location>
</feature>
<reference evidence="3 4" key="1">
    <citation type="journal article" date="2024" name="G3 (Bethesda)">
        <title>Genome assembly of Hibiscus sabdariffa L. provides insights into metabolisms of medicinal natural products.</title>
        <authorList>
            <person name="Kim T."/>
        </authorList>
    </citation>
    <scope>NUCLEOTIDE SEQUENCE [LARGE SCALE GENOMIC DNA]</scope>
    <source>
        <strain evidence="3">TK-2024</strain>
        <tissue evidence="3">Old leaves</tissue>
    </source>
</reference>
<keyword evidence="2" id="KW-0472">Membrane</keyword>
<feature type="region of interest" description="Disordered" evidence="1">
    <location>
        <begin position="1"/>
        <end position="32"/>
    </location>
</feature>
<protein>
    <recommendedName>
        <fullName evidence="5">Late embryogenesis abundant protein LEA-2 subgroup domain-containing protein</fullName>
    </recommendedName>
</protein>
<sequence>MQPEHQATPLAPVQDYPRSDAELGGNMKPKASRREEKSSKFLVYVLLIMVIQGTLLLVFGSIFLRPRTPGFELGSSVRVRNLMYTTNSLSPSFNFTLVTSVAVKNTNFGVFRFDNTTGTVWCGPVIVGEFKIPTGRAPARTTERLDVSVDVSSLRVLNTTSLSSNISYGLLELSSHVRLSGKLNIMNIMKRRRHPQLNCFMKLNFTGASVHDLRCD</sequence>
<comment type="caution">
    <text evidence="3">The sequence shown here is derived from an EMBL/GenBank/DDBJ whole genome shotgun (WGS) entry which is preliminary data.</text>
</comment>
<accession>A0ABR2A1C5</accession>
<name>A0ABR2A1C5_9ROSI</name>
<keyword evidence="2" id="KW-1133">Transmembrane helix</keyword>
<dbReference type="PANTHER" id="PTHR31852">
    <property type="entry name" value="LATE EMBRYOGENESIS ABUNDANT (LEA) HYDROXYPROLINE-RICH GLYCOPROTEIN FAMILY"/>
    <property type="match status" value="1"/>
</dbReference>
<dbReference type="InterPro" id="IPR055301">
    <property type="entry name" value="Lea14-like_2"/>
</dbReference>
<dbReference type="EMBL" id="JBBPBN010000428">
    <property type="protein sequence ID" value="KAK8486776.1"/>
    <property type="molecule type" value="Genomic_DNA"/>
</dbReference>
<organism evidence="3 4">
    <name type="scientific">Hibiscus sabdariffa</name>
    <name type="common">roselle</name>
    <dbReference type="NCBI Taxonomy" id="183260"/>
    <lineage>
        <taxon>Eukaryota</taxon>
        <taxon>Viridiplantae</taxon>
        <taxon>Streptophyta</taxon>
        <taxon>Embryophyta</taxon>
        <taxon>Tracheophyta</taxon>
        <taxon>Spermatophyta</taxon>
        <taxon>Magnoliopsida</taxon>
        <taxon>eudicotyledons</taxon>
        <taxon>Gunneridae</taxon>
        <taxon>Pentapetalae</taxon>
        <taxon>rosids</taxon>
        <taxon>malvids</taxon>
        <taxon>Malvales</taxon>
        <taxon>Malvaceae</taxon>
        <taxon>Malvoideae</taxon>
        <taxon>Hibiscus</taxon>
    </lineage>
</organism>
<evidence type="ECO:0008006" key="5">
    <source>
        <dbReference type="Google" id="ProtNLM"/>
    </source>
</evidence>
<evidence type="ECO:0000313" key="4">
    <source>
        <dbReference type="Proteomes" id="UP001396334"/>
    </source>
</evidence>
<evidence type="ECO:0000256" key="2">
    <source>
        <dbReference type="SAM" id="Phobius"/>
    </source>
</evidence>